<protein>
    <submittedName>
        <fullName evidence="1">Uncharacterized protein</fullName>
    </submittedName>
</protein>
<dbReference type="AlphaFoldDB" id="A0A376MP53"/>
<proteinExistence type="predicted"/>
<organism evidence="1 2">
    <name type="scientific">Escherichia coli</name>
    <dbReference type="NCBI Taxonomy" id="562"/>
    <lineage>
        <taxon>Bacteria</taxon>
        <taxon>Pseudomonadati</taxon>
        <taxon>Pseudomonadota</taxon>
        <taxon>Gammaproteobacteria</taxon>
        <taxon>Enterobacterales</taxon>
        <taxon>Enterobacteriaceae</taxon>
        <taxon>Escherichia</taxon>
    </lineage>
</organism>
<reference evidence="1 2" key="1">
    <citation type="submission" date="2018-06" db="EMBL/GenBank/DDBJ databases">
        <authorList>
            <consortium name="Pathogen Informatics"/>
            <person name="Doyle S."/>
        </authorList>
    </citation>
    <scope>NUCLEOTIDE SEQUENCE [LARGE SCALE GENOMIC DNA]</scope>
    <source>
        <strain evidence="1 2">NCTC11112</strain>
    </source>
</reference>
<accession>A0A376MP53</accession>
<evidence type="ECO:0000313" key="2">
    <source>
        <dbReference type="Proteomes" id="UP000254817"/>
    </source>
</evidence>
<name>A0A376MP53_ECOLX</name>
<dbReference type="Proteomes" id="UP000254817">
    <property type="component" value="Unassembled WGS sequence"/>
</dbReference>
<gene>
    <name evidence="1" type="ORF">NCTC11112_02645</name>
</gene>
<evidence type="ECO:0000313" key="1">
    <source>
        <dbReference type="EMBL" id="STG52153.1"/>
    </source>
</evidence>
<dbReference type="EMBL" id="UGAW01000001">
    <property type="protein sequence ID" value="STG52153.1"/>
    <property type="molecule type" value="Genomic_DNA"/>
</dbReference>
<sequence>MGAVSDKLFYTLGGGSVISQLATRQQHAEAGYGPGLEQRSDVRQL</sequence>